<feature type="transmembrane region" description="Helical" evidence="1">
    <location>
        <begin position="136"/>
        <end position="154"/>
    </location>
</feature>
<reference evidence="2" key="1">
    <citation type="journal article" date="2021" name="PeerJ">
        <title>Extensive microbial diversity within the chicken gut microbiome revealed by metagenomics and culture.</title>
        <authorList>
            <person name="Gilroy R."/>
            <person name="Ravi A."/>
            <person name="Getino M."/>
            <person name="Pursley I."/>
            <person name="Horton D.L."/>
            <person name="Alikhan N.F."/>
            <person name="Baker D."/>
            <person name="Gharbi K."/>
            <person name="Hall N."/>
            <person name="Watson M."/>
            <person name="Adriaenssens E.M."/>
            <person name="Foster-Nyarko E."/>
            <person name="Jarju S."/>
            <person name="Secka A."/>
            <person name="Antonio M."/>
            <person name="Oren A."/>
            <person name="Chaudhuri R.R."/>
            <person name="La Ragione R."/>
            <person name="Hildebrand F."/>
            <person name="Pallen M.J."/>
        </authorList>
    </citation>
    <scope>NUCLEOTIDE SEQUENCE</scope>
    <source>
        <strain evidence="2">2239</strain>
    </source>
</reference>
<sequence>MNKVVHKAFLLWDWEKEAAWLNEMSRQGWQLKRVGWCSYEFEPGEPGRWQYQLEMLQKDDPDYLAFLEDTGIQVVGRLFSWVYLRRENDGTPFELFSDTDSILRHMDRVLTVCYVIGGVNLFLGGTNLIGGFPHSLLNLGLGVLICLGALPLALRRHKLARRRQMQE</sequence>
<proteinExistence type="predicted"/>
<comment type="caution">
    <text evidence="2">The sequence shown here is derived from an EMBL/GenBank/DDBJ whole genome shotgun (WGS) entry which is preliminary data.</text>
</comment>
<accession>A0A9D1V640</accession>
<organism evidence="2 3">
    <name type="scientific">Candidatus Allofournierella pullicola</name>
    <dbReference type="NCBI Taxonomy" id="2838596"/>
    <lineage>
        <taxon>Bacteria</taxon>
        <taxon>Bacillati</taxon>
        <taxon>Bacillota</taxon>
        <taxon>Clostridia</taxon>
        <taxon>Eubacteriales</taxon>
        <taxon>Oscillospiraceae</taxon>
        <taxon>Allofournierella</taxon>
    </lineage>
</organism>
<dbReference type="Pfam" id="PF11193">
    <property type="entry name" value="DUF2812"/>
    <property type="match status" value="1"/>
</dbReference>
<evidence type="ECO:0000256" key="1">
    <source>
        <dbReference type="SAM" id="Phobius"/>
    </source>
</evidence>
<keyword evidence="1" id="KW-0472">Membrane</keyword>
<keyword evidence="1" id="KW-1133">Transmembrane helix</keyword>
<protein>
    <submittedName>
        <fullName evidence="2">DUF2812 domain-containing protein</fullName>
    </submittedName>
</protein>
<dbReference type="InterPro" id="IPR021359">
    <property type="entry name" value="DUF2812"/>
</dbReference>
<evidence type="ECO:0000313" key="3">
    <source>
        <dbReference type="Proteomes" id="UP000824193"/>
    </source>
</evidence>
<dbReference type="Proteomes" id="UP000824193">
    <property type="component" value="Unassembled WGS sequence"/>
</dbReference>
<keyword evidence="1" id="KW-0812">Transmembrane</keyword>
<reference evidence="2" key="2">
    <citation type="submission" date="2021-04" db="EMBL/GenBank/DDBJ databases">
        <authorList>
            <person name="Gilroy R."/>
        </authorList>
    </citation>
    <scope>NUCLEOTIDE SEQUENCE</scope>
    <source>
        <strain evidence="2">2239</strain>
    </source>
</reference>
<feature type="transmembrane region" description="Helical" evidence="1">
    <location>
        <begin position="109"/>
        <end position="130"/>
    </location>
</feature>
<gene>
    <name evidence="2" type="ORF">H9865_11615</name>
</gene>
<dbReference type="AlphaFoldDB" id="A0A9D1V640"/>
<name>A0A9D1V640_9FIRM</name>
<dbReference type="EMBL" id="DXFW01000039">
    <property type="protein sequence ID" value="HIX06724.1"/>
    <property type="molecule type" value="Genomic_DNA"/>
</dbReference>
<evidence type="ECO:0000313" key="2">
    <source>
        <dbReference type="EMBL" id="HIX06724.1"/>
    </source>
</evidence>